<reference evidence="2 3" key="1">
    <citation type="submission" date="2018-06" db="EMBL/GenBank/DDBJ databases">
        <title>Complete Genomes of Monosporascus.</title>
        <authorList>
            <person name="Robinson A.J."/>
            <person name="Natvig D.O."/>
        </authorList>
    </citation>
    <scope>NUCLEOTIDE SEQUENCE [LARGE SCALE GENOMIC DNA]</scope>
    <source>
        <strain evidence="2 3">CBS 110550</strain>
    </source>
</reference>
<dbReference type="PANTHER" id="PTHR16320">
    <property type="entry name" value="SPHINGOMYELINASE FAMILY MEMBER"/>
    <property type="match status" value="1"/>
</dbReference>
<dbReference type="SUPFAM" id="SSF56219">
    <property type="entry name" value="DNase I-like"/>
    <property type="match status" value="1"/>
</dbReference>
<evidence type="ECO:0000259" key="1">
    <source>
        <dbReference type="PROSITE" id="PS51752"/>
    </source>
</evidence>
<dbReference type="PANTHER" id="PTHR16320:SF1">
    <property type="entry name" value="SPHINGOMYELINASE DDB_G0288017"/>
    <property type="match status" value="1"/>
</dbReference>
<dbReference type="STRING" id="155417.A0A4Q4TK05"/>
<dbReference type="AlphaFoldDB" id="A0A4Q4TK05"/>
<gene>
    <name evidence="2" type="ORF">DL764_003685</name>
</gene>
<comment type="caution">
    <text evidence="2">The sequence shown here is derived from an EMBL/GenBank/DDBJ whole genome shotgun (WGS) entry which is preliminary data.</text>
</comment>
<dbReference type="Proteomes" id="UP000293360">
    <property type="component" value="Unassembled WGS sequence"/>
</dbReference>
<proteinExistence type="predicted"/>
<evidence type="ECO:0000313" key="2">
    <source>
        <dbReference type="EMBL" id="RYP05603.1"/>
    </source>
</evidence>
<dbReference type="GO" id="GO:0004767">
    <property type="term" value="F:sphingomyelin phosphodiesterase activity"/>
    <property type="evidence" value="ECO:0007669"/>
    <property type="project" value="InterPro"/>
</dbReference>
<dbReference type="GO" id="GO:0046856">
    <property type="term" value="P:phosphatidylinositol dephosphorylation"/>
    <property type="evidence" value="ECO:0007669"/>
    <property type="project" value="InterPro"/>
</dbReference>
<dbReference type="InterPro" id="IPR001229">
    <property type="entry name" value="Jacalin-like_lectin_dom"/>
</dbReference>
<dbReference type="Pfam" id="PF22669">
    <property type="entry name" value="Exo_endo_phos2"/>
    <property type="match status" value="1"/>
</dbReference>
<dbReference type="PROSITE" id="PS51752">
    <property type="entry name" value="JACALIN_LECTIN"/>
    <property type="match status" value="1"/>
</dbReference>
<accession>A0A4Q4TK05</accession>
<dbReference type="Gene3D" id="2.100.10.30">
    <property type="entry name" value="Jacalin-like lectin domain"/>
    <property type="match status" value="1"/>
</dbReference>
<name>A0A4Q4TK05_9PEZI</name>
<dbReference type="GO" id="GO:0016791">
    <property type="term" value="F:phosphatase activity"/>
    <property type="evidence" value="ECO:0007669"/>
    <property type="project" value="InterPro"/>
</dbReference>
<feature type="domain" description="Jacalin-type lectin" evidence="1">
    <location>
        <begin position="307"/>
        <end position="448"/>
    </location>
</feature>
<dbReference type="Pfam" id="PF01419">
    <property type="entry name" value="Jacalin"/>
    <property type="match status" value="1"/>
</dbReference>
<dbReference type="SUPFAM" id="SSF51101">
    <property type="entry name" value="Mannose-binding lectins"/>
    <property type="match status" value="1"/>
</dbReference>
<dbReference type="EMBL" id="QJNU01000165">
    <property type="protein sequence ID" value="RYP05603.1"/>
    <property type="molecule type" value="Genomic_DNA"/>
</dbReference>
<organism evidence="2 3">
    <name type="scientific">Monosporascus ibericus</name>
    <dbReference type="NCBI Taxonomy" id="155417"/>
    <lineage>
        <taxon>Eukaryota</taxon>
        <taxon>Fungi</taxon>
        <taxon>Dikarya</taxon>
        <taxon>Ascomycota</taxon>
        <taxon>Pezizomycotina</taxon>
        <taxon>Sordariomycetes</taxon>
        <taxon>Xylariomycetidae</taxon>
        <taxon>Xylariales</taxon>
        <taxon>Xylariales incertae sedis</taxon>
        <taxon>Monosporascus</taxon>
    </lineage>
</organism>
<dbReference type="InterPro" id="IPR038772">
    <property type="entry name" value="Sph/SMPD2-like"/>
</dbReference>
<sequence length="449" mass="48815">MTASTKQNIRRNIIALVGSAMSAFAAVQTAGDFSVLSMNTAGLPAFLQGNDVPGDKAENHRMIGVKFVEYGYDIINVQEDFNYHADLYSTASLPYRTPTSGGVPFGSGLNTLSLHPFTDMIRVKWNDCSSMDGADCLTPKGFTLVRVLLSSGPEGSAYVDVYNIHADAGVTQDDLVARANNLHQLSEYISIWSSGNAVIIAGDTNSRYTRTKDEIRIFTRENGMIDPWVELIRDGVDPTEETFCANPTTLNYCETVDKMFYRSSPVLDLQATGWSYESSRFLQPNGDILSDHNPIVANFTWSYPGSLRQSGLHGGPHGTWFSDTEVLSHLFSPRVSTISFRGGSRLDAVSVAHVDGTFILHGGTGGQVSELKLADGEIWTEAKVCLGQRNNRTRVFWIGARTSAGRILTAGSSTEDCAEFAAPKGWGIVGFVGRSGDEVDQLGFVYAPQ</sequence>
<protein>
    <recommendedName>
        <fullName evidence="1">Jacalin-type lectin domain-containing protein</fullName>
    </recommendedName>
</protein>
<evidence type="ECO:0000313" key="3">
    <source>
        <dbReference type="Proteomes" id="UP000293360"/>
    </source>
</evidence>
<dbReference type="InterPro" id="IPR036691">
    <property type="entry name" value="Endo/exonu/phosph_ase_sf"/>
</dbReference>
<dbReference type="OrthoDB" id="40902at2759"/>
<keyword evidence="3" id="KW-1185">Reference proteome</keyword>
<dbReference type="InterPro" id="IPR000300">
    <property type="entry name" value="IPPc"/>
</dbReference>
<dbReference type="GO" id="GO:0005737">
    <property type="term" value="C:cytoplasm"/>
    <property type="evidence" value="ECO:0007669"/>
    <property type="project" value="TreeGrafter"/>
</dbReference>
<dbReference type="Gene3D" id="3.60.10.10">
    <property type="entry name" value="Endonuclease/exonuclease/phosphatase"/>
    <property type="match status" value="1"/>
</dbReference>
<dbReference type="CDD" id="cd09615">
    <property type="entry name" value="Jacalin_EEP"/>
    <property type="match status" value="1"/>
</dbReference>
<dbReference type="InterPro" id="IPR036404">
    <property type="entry name" value="Jacalin-like_lectin_dom_sf"/>
</dbReference>
<dbReference type="SMART" id="SM00915">
    <property type="entry name" value="Jacalin"/>
    <property type="match status" value="1"/>
</dbReference>